<feature type="transmembrane region" description="Helical" evidence="8">
    <location>
        <begin position="293"/>
        <end position="309"/>
    </location>
</feature>
<dbReference type="EMBL" id="JARVLH010000003">
    <property type="protein sequence ID" value="MEX5285129.1"/>
    <property type="molecule type" value="Genomic_DNA"/>
</dbReference>
<feature type="transmembrane region" description="Helical" evidence="8">
    <location>
        <begin position="203"/>
        <end position="220"/>
    </location>
</feature>
<feature type="transmembrane region" description="Helical" evidence="8">
    <location>
        <begin position="81"/>
        <end position="102"/>
    </location>
</feature>
<dbReference type="Proteomes" id="UP001559623">
    <property type="component" value="Unassembled WGS sequence"/>
</dbReference>
<feature type="transmembrane region" description="Helical" evidence="8">
    <location>
        <begin position="158"/>
        <end position="191"/>
    </location>
</feature>
<dbReference type="InterPro" id="IPR038731">
    <property type="entry name" value="RgtA/B/C-like"/>
</dbReference>
<organism evidence="10 11">
    <name type="scientific">Selenomonas sputigena</name>
    <dbReference type="NCBI Taxonomy" id="69823"/>
    <lineage>
        <taxon>Bacteria</taxon>
        <taxon>Bacillati</taxon>
        <taxon>Bacillota</taxon>
        <taxon>Negativicutes</taxon>
        <taxon>Selenomonadales</taxon>
        <taxon>Selenomonadaceae</taxon>
        <taxon>Selenomonas</taxon>
    </lineage>
</organism>
<keyword evidence="2" id="KW-1003">Cell membrane</keyword>
<feature type="transmembrane region" description="Helical" evidence="8">
    <location>
        <begin position="131"/>
        <end position="152"/>
    </location>
</feature>
<feature type="domain" description="Glycosyltransferase RgtA/B/C/D-like" evidence="9">
    <location>
        <begin position="60"/>
        <end position="217"/>
    </location>
</feature>
<dbReference type="InterPro" id="IPR050297">
    <property type="entry name" value="LipidA_mod_glycosyltrf_83"/>
</dbReference>
<evidence type="ECO:0000313" key="10">
    <source>
        <dbReference type="EMBL" id="MEX5285129.1"/>
    </source>
</evidence>
<proteinExistence type="predicted"/>
<protein>
    <submittedName>
        <fullName evidence="10">Glycosyltransferase family 39 protein</fullName>
    </submittedName>
</protein>
<keyword evidence="7 8" id="KW-0472">Membrane</keyword>
<comment type="caution">
    <text evidence="10">The sequence shown here is derived from an EMBL/GenBank/DDBJ whole genome shotgun (WGS) entry which is preliminary data.</text>
</comment>
<evidence type="ECO:0000256" key="2">
    <source>
        <dbReference type="ARBA" id="ARBA00022475"/>
    </source>
</evidence>
<evidence type="ECO:0000256" key="8">
    <source>
        <dbReference type="SAM" id="Phobius"/>
    </source>
</evidence>
<keyword evidence="3" id="KW-0328">Glycosyltransferase</keyword>
<name>A0ABV3X4K5_9FIRM</name>
<evidence type="ECO:0000256" key="7">
    <source>
        <dbReference type="ARBA" id="ARBA00023136"/>
    </source>
</evidence>
<evidence type="ECO:0000313" key="11">
    <source>
        <dbReference type="Proteomes" id="UP001559623"/>
    </source>
</evidence>
<evidence type="ECO:0000256" key="1">
    <source>
        <dbReference type="ARBA" id="ARBA00004651"/>
    </source>
</evidence>
<keyword evidence="4" id="KW-0808">Transferase</keyword>
<dbReference type="RefSeq" id="WP_368846857.1">
    <property type="nucleotide sequence ID" value="NZ_CP194411.1"/>
</dbReference>
<reference evidence="10 11" key="1">
    <citation type="submission" date="2023-04" db="EMBL/GenBank/DDBJ databases">
        <title>Genome Sequence of Selenomonas sputigena ATCC 33150.</title>
        <authorList>
            <person name="Miller D.P."/>
            <person name="Anvari S."/>
            <person name="Polson S.W."/>
            <person name="Macdonald M."/>
            <person name="Mcdowell J.V."/>
        </authorList>
    </citation>
    <scope>NUCLEOTIDE SEQUENCE [LARGE SCALE GENOMIC DNA]</scope>
    <source>
        <strain evidence="10 11">ATCC 33150</strain>
    </source>
</reference>
<dbReference type="Pfam" id="PF13231">
    <property type="entry name" value="PMT_2"/>
    <property type="match status" value="1"/>
</dbReference>
<keyword evidence="11" id="KW-1185">Reference proteome</keyword>
<sequence>MTERRKHIILLLCLGLLYFLGNSSIAVTDPVESNYTETAAEMLASGDFFSPRIYGNYWYDKPAFFYWELIAAFSLFGQTDFAARFFPAVFGLLGLFLTYFFARRIYDGRTGFWAAAILGSSFEYWILSKAIITDMTLFVFFNAVLVFFFLGWQGNKRFYWLSYLFAALAVLTKGPIGILLPGLIVTLFICWKRNFAEVLRMKPIGGMILFFLVSSTWYYAMYRIHGSAFLDTFLGVHNVLRATVSEHPMWDVWYYYIAIFFLGFLPWSFSLPMALRRYWKERRLPVLDDRERFLLLWAIVINVFYQLMATKYSTYTLPGLLPIAILTARLLIRHEKLMQRILLVMFAVFIALTFGLAIPRTNSGGVSGKPFAPILKERLQEGDMLTAFGDYSTSTVYYTGHEMFRLLPRDQIEDAKPKSMSWTTTNVMPYFAIEDLSYDRDIYMLVKKKKRQPRFPAALDESEWQLVAASPEDGSGASLYWRPAKKD</sequence>
<feature type="transmembrane region" description="Helical" evidence="8">
    <location>
        <begin position="253"/>
        <end position="272"/>
    </location>
</feature>
<evidence type="ECO:0000259" key="9">
    <source>
        <dbReference type="Pfam" id="PF13231"/>
    </source>
</evidence>
<evidence type="ECO:0000256" key="4">
    <source>
        <dbReference type="ARBA" id="ARBA00022679"/>
    </source>
</evidence>
<feature type="transmembrane region" description="Helical" evidence="8">
    <location>
        <begin position="315"/>
        <end position="332"/>
    </location>
</feature>
<evidence type="ECO:0000256" key="3">
    <source>
        <dbReference type="ARBA" id="ARBA00022676"/>
    </source>
</evidence>
<accession>A0ABV3X4K5</accession>
<gene>
    <name evidence="10" type="ORF">QCO44_05685</name>
</gene>
<evidence type="ECO:0000256" key="5">
    <source>
        <dbReference type="ARBA" id="ARBA00022692"/>
    </source>
</evidence>
<comment type="subcellular location">
    <subcellularLocation>
        <location evidence="1">Cell membrane</location>
        <topology evidence="1">Multi-pass membrane protein</topology>
    </subcellularLocation>
</comment>
<keyword evidence="6 8" id="KW-1133">Transmembrane helix</keyword>
<dbReference type="PANTHER" id="PTHR33908">
    <property type="entry name" value="MANNOSYLTRANSFERASE YKCB-RELATED"/>
    <property type="match status" value="1"/>
</dbReference>
<keyword evidence="5 8" id="KW-0812">Transmembrane</keyword>
<feature type="transmembrane region" description="Helical" evidence="8">
    <location>
        <begin position="341"/>
        <end position="358"/>
    </location>
</feature>
<evidence type="ECO:0000256" key="6">
    <source>
        <dbReference type="ARBA" id="ARBA00022989"/>
    </source>
</evidence>
<dbReference type="PANTHER" id="PTHR33908:SF3">
    <property type="entry name" value="UNDECAPRENYL PHOSPHATE-ALPHA-4-AMINO-4-DEOXY-L-ARABINOSE ARABINOSYL TRANSFERASE"/>
    <property type="match status" value="1"/>
</dbReference>